<feature type="compositionally biased region" description="Basic and acidic residues" evidence="3">
    <location>
        <begin position="1206"/>
        <end position="1215"/>
    </location>
</feature>
<accession>A0AAE1QPS7</accession>
<protein>
    <recommendedName>
        <fullName evidence="2">Trehalase</fullName>
        <ecNumber evidence="2">3.2.1.28</ecNumber>
    </recommendedName>
    <alternativeName>
        <fullName evidence="2">Alpha-trehalose glucohydrolase</fullName>
    </alternativeName>
</protein>
<feature type="compositionally biased region" description="Polar residues" evidence="3">
    <location>
        <begin position="1150"/>
        <end position="1165"/>
    </location>
</feature>
<dbReference type="AlphaFoldDB" id="A0AAE1QPS7"/>
<reference evidence="4" key="1">
    <citation type="submission" date="2023-12" db="EMBL/GenBank/DDBJ databases">
        <title>Genome assembly of Anisodus tanguticus.</title>
        <authorList>
            <person name="Wang Y.-J."/>
        </authorList>
    </citation>
    <scope>NUCLEOTIDE SEQUENCE</scope>
    <source>
        <strain evidence="4">KB-2021</strain>
        <tissue evidence="4">Leaf</tissue>
    </source>
</reference>
<dbReference type="SUPFAM" id="SSF48208">
    <property type="entry name" value="Six-hairpin glycosidases"/>
    <property type="match status" value="1"/>
</dbReference>
<dbReference type="InterPro" id="IPR012341">
    <property type="entry name" value="6hp_glycosidase-like_sf"/>
</dbReference>
<comment type="caution">
    <text evidence="4">The sequence shown here is derived from an EMBL/GenBank/DDBJ whole genome shotgun (WGS) entry which is preliminary data.</text>
</comment>
<dbReference type="PANTHER" id="PTHR23403:SF1">
    <property type="entry name" value="TREHALASE"/>
    <property type="match status" value="1"/>
</dbReference>
<dbReference type="Proteomes" id="UP001291623">
    <property type="component" value="Unassembled WGS sequence"/>
</dbReference>
<feature type="region of interest" description="Disordered" evidence="3">
    <location>
        <begin position="326"/>
        <end position="357"/>
    </location>
</feature>
<proteinExistence type="inferred from homology"/>
<dbReference type="GO" id="GO:0004555">
    <property type="term" value="F:alpha,alpha-trehalase activity"/>
    <property type="evidence" value="ECO:0007669"/>
    <property type="project" value="UniProtKB-EC"/>
</dbReference>
<comment type="similarity">
    <text evidence="1 2">Belongs to the glycosyl hydrolase 37 family.</text>
</comment>
<sequence>MGPELAWNMYEATRIVDNNEFTVFFFDKRTAERPQKPKRKELVVEVLRKGYANLFQVQHNCPFTPANQNNVHTLNLNVTSKFLQIVHKLEETEDTLAFAVEPLFGSLANITGYLQRRLGKNVPSILKDYSFLEYEVKYGFTQLSATIEKLKPCLNQLSQPIQNLLERDFRRRPSIQELLANKYFDDSGIQALQFLDMNIIRDVQQKNKFYQGLPAMMHLVPKALVTILENIELFLEKSNENDLKNDILPIILNAFNSNSEIQFQSVSETLQAMLTLVTSSQRSKISIDSSPTTTENMSIAKAASSSNLSGRRFSSISPEDLAEFQANRKDRKNSSSNLDLGFSMNKRRHSSINPNDLKNMANKVTRAADDLIMSTTEKITDTKKYPGLGMTLDFPLTGLNTKRNRRSSVSVFLGQNSILPSSGGSSGSKLFQKFSTKKPKKPQSTSQKILQHIESGMIYTEENCNTIQCKGKLFETIQMKRIFDDSKVFVDMATRYSPEKIIESFEELPANISNIQLKEWVKENFYDVAYELDIVKPDDWVDDPNVILKQRNEQLLELVTECNKRWLDLVRQYNESKLTEESVSTFIPVKNPFVIPGSRFTEFYYWDSYWVVEGLLASQMIDTAANFIQNFVDIINKLNYMPNGSRTYYLNRSQPPFLMKMISAYYEHTSDNKFIFESLRALDREYDFFMKHRSTEINLKGYKHRLNLYKANTEEARPESYFEDTEFAEVFDDEKKKDFFMNLASAAESEKRLRSRSADPSRRFKKTDIFFNNQISTVDEIPNASTEYKKSFAWPKNQLCEDKTLKKRCEFTHAAGLTSKESAANQQAHAIQNSNGSTSIVIEPIDYARTTGSATNLASVNIEQEYRPLTAMALVDSELAKKISSSISSQTSSKIESQVNKSVTLTNINDFANQNDKIKKHDRNFMYCEKIGQKDSSSKDKNNNSTSLYMSQNDEKLLLEKLNNLSHDQLMNEKKVVISNREQTTEMNDSKKIPKKTEYKAKFKPFSTYVYISGKGWFKPKTEKKENAQSRNNVDEIDSLIKNKGEVWYKEVLERNLKANEFRSRSEFGNPILGRSSLEEVYKKASGNNWHASIGPKTLSQLQQMRSSNSAFLPYDQHKKKQLEKKPKSTPSKSTSSIRAVSVPPKNKKNSISNLGTSKTDSVQPSKVWIKPKNNEENSCTNEKKVQRPNQNSENGRESPPMIESRPVRHTDVKSPEQLVSIKSPPPENWLVQVENEPIDWKNTTNNLTSTSNLYNNLMNEFNPTSINNNNFMS</sequence>
<evidence type="ECO:0000313" key="4">
    <source>
        <dbReference type="EMBL" id="KAK4337348.1"/>
    </source>
</evidence>
<dbReference type="EMBL" id="JAVYJV010000036">
    <property type="protein sequence ID" value="KAK4337348.1"/>
    <property type="molecule type" value="Genomic_DNA"/>
</dbReference>
<dbReference type="EC" id="3.2.1.28" evidence="2"/>
<dbReference type="InterPro" id="IPR008928">
    <property type="entry name" value="6-hairpin_glycosidase_sf"/>
</dbReference>
<dbReference type="GO" id="GO:0005993">
    <property type="term" value="P:trehalose catabolic process"/>
    <property type="evidence" value="ECO:0007669"/>
    <property type="project" value="TreeGrafter"/>
</dbReference>
<keyword evidence="2" id="KW-0378">Hydrolase</keyword>
<evidence type="ECO:0000256" key="1">
    <source>
        <dbReference type="ARBA" id="ARBA00005615"/>
    </source>
</evidence>
<dbReference type="PRINTS" id="PR00744">
    <property type="entry name" value="GLHYDRLASE37"/>
</dbReference>
<gene>
    <name evidence="4" type="ORF">RND71_043618</name>
</gene>
<feature type="region of interest" description="Disordered" evidence="3">
    <location>
        <begin position="1112"/>
        <end position="1224"/>
    </location>
</feature>
<dbReference type="InterPro" id="IPR011989">
    <property type="entry name" value="ARM-like"/>
</dbReference>
<keyword evidence="5" id="KW-1185">Reference proteome</keyword>
<keyword evidence="2" id="KW-0326">Glycosidase</keyword>
<dbReference type="PANTHER" id="PTHR23403">
    <property type="entry name" value="TREHALASE"/>
    <property type="match status" value="1"/>
</dbReference>
<dbReference type="Gene3D" id="1.50.10.10">
    <property type="match status" value="1"/>
</dbReference>
<evidence type="ECO:0000313" key="5">
    <source>
        <dbReference type="Proteomes" id="UP001291623"/>
    </source>
</evidence>
<dbReference type="InterPro" id="IPR001661">
    <property type="entry name" value="Glyco_hydro_37"/>
</dbReference>
<comment type="catalytic activity">
    <reaction evidence="2">
        <text>alpha,alpha-trehalose + H2O = alpha-D-glucose + beta-D-glucose</text>
        <dbReference type="Rhea" id="RHEA:32675"/>
        <dbReference type="ChEBI" id="CHEBI:15377"/>
        <dbReference type="ChEBI" id="CHEBI:15903"/>
        <dbReference type="ChEBI" id="CHEBI:16551"/>
        <dbReference type="ChEBI" id="CHEBI:17925"/>
        <dbReference type="EC" id="3.2.1.28"/>
    </reaction>
</comment>
<organism evidence="4 5">
    <name type="scientific">Anisodus tanguticus</name>
    <dbReference type="NCBI Taxonomy" id="243964"/>
    <lineage>
        <taxon>Eukaryota</taxon>
        <taxon>Viridiplantae</taxon>
        <taxon>Streptophyta</taxon>
        <taxon>Embryophyta</taxon>
        <taxon>Tracheophyta</taxon>
        <taxon>Spermatophyta</taxon>
        <taxon>Magnoliopsida</taxon>
        <taxon>eudicotyledons</taxon>
        <taxon>Gunneridae</taxon>
        <taxon>Pentapetalae</taxon>
        <taxon>asterids</taxon>
        <taxon>lamiids</taxon>
        <taxon>Solanales</taxon>
        <taxon>Solanaceae</taxon>
        <taxon>Solanoideae</taxon>
        <taxon>Hyoscyameae</taxon>
        <taxon>Anisodus</taxon>
    </lineage>
</organism>
<evidence type="ECO:0000256" key="3">
    <source>
        <dbReference type="SAM" id="MobiDB-lite"/>
    </source>
</evidence>
<name>A0AAE1QPS7_9SOLA</name>
<evidence type="ECO:0000256" key="2">
    <source>
        <dbReference type="RuleBase" id="RU361180"/>
    </source>
</evidence>
<dbReference type="Gene3D" id="1.25.10.10">
    <property type="entry name" value="Leucine-rich Repeat Variant"/>
    <property type="match status" value="1"/>
</dbReference>
<dbReference type="Pfam" id="PF01204">
    <property type="entry name" value="Trehalase"/>
    <property type="match status" value="1"/>
</dbReference>